<evidence type="ECO:0000256" key="1">
    <source>
        <dbReference type="SAM" id="Phobius"/>
    </source>
</evidence>
<reference evidence="3" key="1">
    <citation type="submission" date="2019-09" db="EMBL/GenBank/DDBJ databases">
        <title>Distinct polysaccharide growth profiles of human intestinal Prevotella copri isolates.</title>
        <authorList>
            <person name="Fehlner-Peach H."/>
            <person name="Magnabosco C."/>
            <person name="Raghavan V."/>
            <person name="Scher J.U."/>
            <person name="Tett A."/>
            <person name="Cox L.M."/>
            <person name="Gottsegen C."/>
            <person name="Watters A."/>
            <person name="Wiltshire- Gordon J.D."/>
            <person name="Segata N."/>
            <person name="Bonneau R."/>
            <person name="Littman D.R."/>
        </authorList>
    </citation>
    <scope>NUCLEOTIDE SEQUENCE [LARGE SCALE GENOMIC DNA]</scope>
    <source>
        <strain evidence="3">iAQ1179</strain>
    </source>
</reference>
<accession>A0AA90UG29</accession>
<dbReference type="RefSeq" id="WP_153128835.1">
    <property type="nucleotide sequence ID" value="NZ_VZCW01000270.1"/>
</dbReference>
<gene>
    <name evidence="2" type="ORF">F7D95_10475</name>
</gene>
<dbReference type="AlphaFoldDB" id="A0AA90UG29"/>
<protein>
    <submittedName>
        <fullName evidence="2">Uncharacterized protein</fullName>
    </submittedName>
</protein>
<proteinExistence type="predicted"/>
<keyword evidence="1" id="KW-1133">Transmembrane helix</keyword>
<evidence type="ECO:0000313" key="3">
    <source>
        <dbReference type="Proteomes" id="UP000442105"/>
    </source>
</evidence>
<dbReference type="Proteomes" id="UP000442105">
    <property type="component" value="Unassembled WGS sequence"/>
</dbReference>
<sequence length="164" mass="19024">MNSLCLCEEKEADNGEKIFKDFNNFINMKIKTLFKTIFCAGLVLTLVLYLCHLYGNYIEKTQEPITGYTYNGFKEKSNYKSSNTILITYKSKQYALHTGDRILDKIKSGYFPKLYYSSKTDYLFFEGDYLPVGYAQAALIFTFIFSGIGTLIWRKQLDDDISKM</sequence>
<feature type="transmembrane region" description="Helical" evidence="1">
    <location>
        <begin position="133"/>
        <end position="153"/>
    </location>
</feature>
<keyword evidence="1" id="KW-0812">Transmembrane</keyword>
<feature type="transmembrane region" description="Helical" evidence="1">
    <location>
        <begin position="33"/>
        <end position="55"/>
    </location>
</feature>
<name>A0AA90UG29_9BACT</name>
<evidence type="ECO:0000313" key="2">
    <source>
        <dbReference type="EMBL" id="MQN13225.1"/>
    </source>
</evidence>
<comment type="caution">
    <text evidence="2">The sequence shown here is derived from an EMBL/GenBank/DDBJ whole genome shotgun (WGS) entry which is preliminary data.</text>
</comment>
<dbReference type="EMBL" id="VZCW01000270">
    <property type="protein sequence ID" value="MQN13225.1"/>
    <property type="molecule type" value="Genomic_DNA"/>
</dbReference>
<organism evidence="2 3">
    <name type="scientific">Segatella copri</name>
    <dbReference type="NCBI Taxonomy" id="165179"/>
    <lineage>
        <taxon>Bacteria</taxon>
        <taxon>Pseudomonadati</taxon>
        <taxon>Bacteroidota</taxon>
        <taxon>Bacteroidia</taxon>
        <taxon>Bacteroidales</taxon>
        <taxon>Prevotellaceae</taxon>
        <taxon>Segatella</taxon>
    </lineage>
</organism>
<keyword evidence="1" id="KW-0472">Membrane</keyword>